<dbReference type="EMBL" id="CAMXCT020002982">
    <property type="protein sequence ID" value="CAL1155071.1"/>
    <property type="molecule type" value="Genomic_DNA"/>
</dbReference>
<dbReference type="PANTHER" id="PTHR47447">
    <property type="entry name" value="OS03G0856100 PROTEIN"/>
    <property type="match status" value="1"/>
</dbReference>
<keyword evidence="6" id="KW-1185">Reference proteome</keyword>
<dbReference type="EMBL" id="CAMXCT010002982">
    <property type="protein sequence ID" value="CAI4001696.1"/>
    <property type="molecule type" value="Genomic_DNA"/>
</dbReference>
<organism evidence="4">
    <name type="scientific">Cladocopium goreaui</name>
    <dbReference type="NCBI Taxonomy" id="2562237"/>
    <lineage>
        <taxon>Eukaryota</taxon>
        <taxon>Sar</taxon>
        <taxon>Alveolata</taxon>
        <taxon>Dinophyceae</taxon>
        <taxon>Suessiales</taxon>
        <taxon>Symbiodiniaceae</taxon>
        <taxon>Cladocopium</taxon>
    </lineage>
</organism>
<dbReference type="Gene3D" id="1.25.40.10">
    <property type="entry name" value="Tetratricopeptide repeat domain"/>
    <property type="match status" value="2"/>
</dbReference>
<feature type="repeat" description="PPR" evidence="2">
    <location>
        <begin position="177"/>
        <end position="211"/>
    </location>
</feature>
<name>A0A9P1D4A2_9DINO</name>
<feature type="compositionally biased region" description="Polar residues" evidence="3">
    <location>
        <begin position="19"/>
        <end position="29"/>
    </location>
</feature>
<dbReference type="Proteomes" id="UP001152797">
    <property type="component" value="Unassembled WGS sequence"/>
</dbReference>
<dbReference type="PROSITE" id="PS51375">
    <property type="entry name" value="PPR"/>
    <property type="match status" value="1"/>
</dbReference>
<evidence type="ECO:0000256" key="1">
    <source>
        <dbReference type="ARBA" id="ARBA00022737"/>
    </source>
</evidence>
<feature type="region of interest" description="Disordered" evidence="3">
    <location>
        <begin position="18"/>
        <end position="43"/>
    </location>
</feature>
<proteinExistence type="predicted"/>
<evidence type="ECO:0000313" key="4">
    <source>
        <dbReference type="EMBL" id="CAI4001696.1"/>
    </source>
</evidence>
<dbReference type="OrthoDB" id="442025at2759"/>
<reference evidence="4" key="1">
    <citation type="submission" date="2022-10" db="EMBL/GenBank/DDBJ databases">
        <authorList>
            <person name="Chen Y."/>
            <person name="Dougan E. K."/>
            <person name="Chan C."/>
            <person name="Rhodes N."/>
            <person name="Thang M."/>
        </authorList>
    </citation>
    <scope>NUCLEOTIDE SEQUENCE</scope>
</reference>
<dbReference type="InterPro" id="IPR002885">
    <property type="entry name" value="PPR_rpt"/>
</dbReference>
<dbReference type="EMBL" id="CAMXCT030002982">
    <property type="protein sequence ID" value="CAL4789008.1"/>
    <property type="molecule type" value="Genomic_DNA"/>
</dbReference>
<evidence type="ECO:0000313" key="6">
    <source>
        <dbReference type="Proteomes" id="UP001152797"/>
    </source>
</evidence>
<dbReference type="NCBIfam" id="TIGR00756">
    <property type="entry name" value="PPR"/>
    <property type="match status" value="1"/>
</dbReference>
<dbReference type="InterPro" id="IPR011990">
    <property type="entry name" value="TPR-like_helical_dom_sf"/>
</dbReference>
<accession>A0A9P1D4A2</accession>
<gene>
    <name evidence="4" type="ORF">C1SCF055_LOCUS27719</name>
</gene>
<protein>
    <submittedName>
        <fullName evidence="5">Catechol O-methyltransferase</fullName>
    </submittedName>
</protein>
<evidence type="ECO:0000256" key="2">
    <source>
        <dbReference type="PROSITE-ProRule" id="PRU00708"/>
    </source>
</evidence>
<feature type="non-terminal residue" evidence="4">
    <location>
        <position position="347"/>
    </location>
</feature>
<reference evidence="5 6" key="2">
    <citation type="submission" date="2024-05" db="EMBL/GenBank/DDBJ databases">
        <authorList>
            <person name="Chen Y."/>
            <person name="Shah S."/>
            <person name="Dougan E. K."/>
            <person name="Thang M."/>
            <person name="Chan C."/>
        </authorList>
    </citation>
    <scope>NUCLEOTIDE SEQUENCE [LARGE SCALE GENOMIC DNA]</scope>
</reference>
<comment type="caution">
    <text evidence="4">The sequence shown here is derived from an EMBL/GenBank/DDBJ whole genome shotgun (WGS) entry which is preliminary data.</text>
</comment>
<sequence>MRCAGAVGRAIAPRRFSFRQKSGPGSTSWPAPHPAEQRAASHPAKQRAAAIAKLRRKGDWQGALSILFGGPQDLVLFTSAANVCAKASTWRTAVALLEKLQITSQPDVIFWSSLGDAYSSVGKWQHALWALLQEPQAARLDLTAVSYASALTACERVSLWEKVLHLLETAEARNLVNAFSYSSAIVACGSAKRWQCALELWEAMTNRGPAPNVVAMNATLTALQRGRRWFLALQLLDAVDAAGTVAGDAVTAAALATAESWEWGLLYLLRATEKGMRLGPSAFSSVARQMGHQGAWQQAKKLLALLRKYPATVKFEVWCSVLWAMDVSGVPLPLDGLGTSIYRGGRK</sequence>
<evidence type="ECO:0000313" key="5">
    <source>
        <dbReference type="EMBL" id="CAL4789008.1"/>
    </source>
</evidence>
<dbReference type="PANTHER" id="PTHR47447:SF17">
    <property type="entry name" value="OS12G0638900 PROTEIN"/>
    <property type="match status" value="1"/>
</dbReference>
<keyword evidence="1" id="KW-0677">Repeat</keyword>
<dbReference type="AlphaFoldDB" id="A0A9P1D4A2"/>
<evidence type="ECO:0000256" key="3">
    <source>
        <dbReference type="SAM" id="MobiDB-lite"/>
    </source>
</evidence>
<dbReference type="Pfam" id="PF01535">
    <property type="entry name" value="PPR"/>
    <property type="match status" value="1"/>
</dbReference>